<dbReference type="Pfam" id="PF03133">
    <property type="entry name" value="TTL"/>
    <property type="match status" value="1"/>
</dbReference>
<evidence type="ECO:0000313" key="6">
    <source>
        <dbReference type="RefSeq" id="XP_029641394.1"/>
    </source>
</evidence>
<gene>
    <name evidence="6 7" type="primary">LOC115216319</name>
</gene>
<evidence type="ECO:0000313" key="5">
    <source>
        <dbReference type="Proteomes" id="UP000515154"/>
    </source>
</evidence>
<feature type="region of interest" description="Disordered" evidence="4">
    <location>
        <begin position="359"/>
        <end position="393"/>
    </location>
</feature>
<accession>A0A6P7ST36</accession>
<sequence>MNGPDLSKITSGLDEVSIKKQFNAQQQTFPCWLKASFESSLHRNGPSYPLSDCHVFRENCLRNNTHHPLSITQMSKYIYHNQRFSTSQDSLHSKTCDSLVNKKSIPSSPYSRPLSAKDFGLYMSESNSSLSSSRTYPTKSHPDPIPSTMAASSSFPTNVNFFLKPQSLTLKNPSASNDVPEKYPLSKCNKSEITCSSSKELQQITSSSFSKQSAFLSTISTSSVQILTSVNKHISSIPKPGCGFTKIPDISLNVRNLSYSPAVSYVESRQLLANENHSIQSDNSFLQKKKIYTFGQTVYYNIAYKPEKCLPGTKPFAMSANNINCSPKEECLLTERNLRVHQKDICIQTSETNCLQAANDAGSESSDSLRKGLLGDGDTTTINSEGESDDSLTEESVSDYEEYEVSSCSLLSKQLLSSESHVSQEKVYSSSPTPAITLCSALTPSLFLNVPPTINFVYSGCKVESLSLEMNRLLRWRLSPITPLVVKSALVRARFKLTNKHYDWIGCFGKHMKSQAFRVLRDFQKLNHFPGSFQIGRKDKLWRNLSKLQSHFGKKEYGFFPQTFILPTDLKVFKKNWDDGGNRVKWIIKPPASARGKGIRVIYKWSQIPKRRPIIVQRYLSRPFLINSSKFDIRLYILVSSFDPLRIYLYDDGLVRFASCKYTTATSSLNNRCIHLTNYSINKMNPSYLNNMGDNFQGHKWSLKALWSYLKKQGINSQPIWESIKDIIIKTIVSGEAVVCSMTRANLKSPYSVYELFGFDIILDEYLKPWLLEVNISPSLHSNTPLDVSIKEPMVCDVLNIAGFHLPAKDDLVSNVVNNHLENGQYKPPNKLCLDKRLYSTCISTDEKSKHSYYSQHRLDLQIQETILDILTPYDIRTLILTLDEEKRCGNFERIFPTSSTTKYLRFFEQPRYSNLLLDQWFTQFPKTNTQGLSLLKSHCETNIHLQNPTLDIKHQWVLPQSVCNFHATKTPSPISKTQQKKTVEKSVEKTEKTR</sequence>
<dbReference type="SUPFAM" id="SSF56059">
    <property type="entry name" value="Glutathione synthetase ATP-binding domain-like"/>
    <property type="match status" value="1"/>
</dbReference>
<keyword evidence="3" id="KW-0067">ATP-binding</keyword>
<proteinExistence type="predicted"/>
<dbReference type="InterPro" id="IPR004344">
    <property type="entry name" value="TTL/TTLL_fam"/>
</dbReference>
<feature type="region of interest" description="Disordered" evidence="4">
    <location>
        <begin position="970"/>
        <end position="995"/>
    </location>
</feature>
<dbReference type="PROSITE" id="PS51221">
    <property type="entry name" value="TTL"/>
    <property type="match status" value="1"/>
</dbReference>
<dbReference type="AlphaFoldDB" id="A0A6P7ST36"/>
<dbReference type="Proteomes" id="UP000515154">
    <property type="component" value="Linkage group LG1"/>
</dbReference>
<keyword evidence="1" id="KW-0436">Ligase</keyword>
<evidence type="ECO:0000256" key="3">
    <source>
        <dbReference type="ARBA" id="ARBA00022840"/>
    </source>
</evidence>
<reference evidence="6 7" key="1">
    <citation type="submission" date="2025-08" db="UniProtKB">
        <authorList>
            <consortium name="RefSeq"/>
        </authorList>
    </citation>
    <scope>IDENTIFICATION</scope>
</reference>
<evidence type="ECO:0000256" key="2">
    <source>
        <dbReference type="ARBA" id="ARBA00022741"/>
    </source>
</evidence>
<feature type="compositionally biased region" description="Basic and acidic residues" evidence="4">
    <location>
        <begin position="982"/>
        <end position="995"/>
    </location>
</feature>
<dbReference type="PANTHER" id="PTHR12241">
    <property type="entry name" value="TUBULIN POLYGLUTAMYLASE"/>
    <property type="match status" value="1"/>
</dbReference>
<dbReference type="GO" id="GO:0005524">
    <property type="term" value="F:ATP binding"/>
    <property type="evidence" value="ECO:0007669"/>
    <property type="project" value="UniProtKB-KW"/>
</dbReference>
<dbReference type="GO" id="GO:0000226">
    <property type="term" value="P:microtubule cytoskeleton organization"/>
    <property type="evidence" value="ECO:0007669"/>
    <property type="project" value="TreeGrafter"/>
</dbReference>
<dbReference type="GO" id="GO:0015631">
    <property type="term" value="F:tubulin binding"/>
    <property type="evidence" value="ECO:0007669"/>
    <property type="project" value="TreeGrafter"/>
</dbReference>
<evidence type="ECO:0000256" key="1">
    <source>
        <dbReference type="ARBA" id="ARBA00022598"/>
    </source>
</evidence>
<name>A0A6P7ST36_9MOLL</name>
<dbReference type="RefSeq" id="XP_029641394.1">
    <property type="nucleotide sequence ID" value="XM_029785534.2"/>
</dbReference>
<dbReference type="RefSeq" id="XP_036359177.1">
    <property type="nucleotide sequence ID" value="XM_036503284.1"/>
</dbReference>
<keyword evidence="5" id="KW-1185">Reference proteome</keyword>
<dbReference type="KEGG" id="osn:115216319"/>
<dbReference type="GO" id="GO:0036064">
    <property type="term" value="C:ciliary basal body"/>
    <property type="evidence" value="ECO:0007669"/>
    <property type="project" value="TreeGrafter"/>
</dbReference>
<organism evidence="5 6">
    <name type="scientific">Octopus sinensis</name>
    <name type="common">East Asian common octopus</name>
    <dbReference type="NCBI Taxonomy" id="2607531"/>
    <lineage>
        <taxon>Eukaryota</taxon>
        <taxon>Metazoa</taxon>
        <taxon>Spiralia</taxon>
        <taxon>Lophotrochozoa</taxon>
        <taxon>Mollusca</taxon>
        <taxon>Cephalopoda</taxon>
        <taxon>Coleoidea</taxon>
        <taxon>Octopodiformes</taxon>
        <taxon>Octopoda</taxon>
        <taxon>Incirrata</taxon>
        <taxon>Octopodidae</taxon>
        <taxon>Octopus</taxon>
    </lineage>
</organism>
<evidence type="ECO:0000256" key="4">
    <source>
        <dbReference type="SAM" id="MobiDB-lite"/>
    </source>
</evidence>
<evidence type="ECO:0000313" key="7">
    <source>
        <dbReference type="RefSeq" id="XP_036359177.1"/>
    </source>
</evidence>
<dbReference type="Gene3D" id="3.30.470.20">
    <property type="entry name" value="ATP-grasp fold, B domain"/>
    <property type="match status" value="1"/>
</dbReference>
<feature type="region of interest" description="Disordered" evidence="4">
    <location>
        <begin position="128"/>
        <end position="151"/>
    </location>
</feature>
<keyword evidence="2" id="KW-0547">Nucleotide-binding</keyword>
<protein>
    <submittedName>
        <fullName evidence="6 7">Tubulin polyglutamylase TTLL4</fullName>
    </submittedName>
</protein>
<dbReference type="GO" id="GO:0070740">
    <property type="term" value="F:tubulin-glutamic acid ligase activity"/>
    <property type="evidence" value="ECO:0007669"/>
    <property type="project" value="TreeGrafter"/>
</dbReference>
<dbReference type="PANTHER" id="PTHR12241:SF162">
    <property type="entry name" value="TUBULIN MONOGLUTAMYLASE TTLL4"/>
    <property type="match status" value="1"/>
</dbReference>